<proteinExistence type="predicted"/>
<evidence type="ECO:0000313" key="2">
    <source>
        <dbReference type="Proteomes" id="UP000798662"/>
    </source>
</evidence>
<protein>
    <submittedName>
        <fullName evidence="1">Uncharacterized protein</fullName>
    </submittedName>
</protein>
<dbReference type="Proteomes" id="UP000798662">
    <property type="component" value="Chromosome 2"/>
</dbReference>
<dbReference type="EMBL" id="CM020619">
    <property type="protein sequence ID" value="KAK1863399.1"/>
    <property type="molecule type" value="Genomic_DNA"/>
</dbReference>
<comment type="caution">
    <text evidence="1">The sequence shown here is derived from an EMBL/GenBank/DDBJ whole genome shotgun (WGS) entry which is preliminary data.</text>
</comment>
<organism evidence="1 2">
    <name type="scientific">Pyropia yezoensis</name>
    <name type="common">Susabi-nori</name>
    <name type="synonym">Porphyra yezoensis</name>
    <dbReference type="NCBI Taxonomy" id="2788"/>
    <lineage>
        <taxon>Eukaryota</taxon>
        <taxon>Rhodophyta</taxon>
        <taxon>Bangiophyceae</taxon>
        <taxon>Bangiales</taxon>
        <taxon>Bangiaceae</taxon>
        <taxon>Pyropia</taxon>
    </lineage>
</organism>
<name>A0ACC3BZV5_PYRYE</name>
<sequence length="527" mass="56387">MLSRLQVPVLHCTGSMAKALTHFTLACLPGTVQDMAKATVLAITGKGSMDAIYMREFRELVAHAVARPEIFSRDLDRVFTILLQLVQLMNAAWRASLADAGASERNGASSITRLAASIMGPLYQEVKPLDPDTKEKQVFSLYLHAPIAHLRHQVGANRGGVAHVSDDVMEGHIRGVGRYSYNHGNNASQAALMSDMADLCEATVKFSTPRSHPSSLVFTKHIRVCACWKTLGALGTKDYEALAIIGEQDELLDVERRSGGEELYFTLPLHDVVDANKARRLDASGRTLTGKKETLRRGLGRRQTVINACFCGRLPGNGPSAVMYMARARHAAARVSASRATAAAAAAGPVGDGPGFSSGPAAATAGARNAGEKLGDETDTSGGTSPGGSEAEDPSPTTACARKTKRKGTAKRKPALSTVIMGSLPPPWLLRRCFPMPAAYATAMLVATGGAEDPPASTIDAVLRKHIAILKLFLMRTKSMQFARWSVEASVDADDVVEAAETMLQRLTDVRMGHMECLNTSMFMDID</sequence>
<reference evidence="1" key="1">
    <citation type="submission" date="2019-11" db="EMBL/GenBank/DDBJ databases">
        <title>Nori genome reveals adaptations in red seaweeds to the harsh intertidal environment.</title>
        <authorList>
            <person name="Wang D."/>
            <person name="Mao Y."/>
        </authorList>
    </citation>
    <scope>NUCLEOTIDE SEQUENCE</scope>
    <source>
        <tissue evidence="1">Gametophyte</tissue>
    </source>
</reference>
<evidence type="ECO:0000313" key="1">
    <source>
        <dbReference type="EMBL" id="KAK1863399.1"/>
    </source>
</evidence>
<keyword evidence="2" id="KW-1185">Reference proteome</keyword>
<gene>
    <name evidence="1" type="ORF">I4F81_005955</name>
</gene>
<accession>A0ACC3BZV5</accession>